<dbReference type="PROSITE" id="PS00041">
    <property type="entry name" value="HTH_ARAC_FAMILY_1"/>
    <property type="match status" value="1"/>
</dbReference>
<dbReference type="SUPFAM" id="SSF46689">
    <property type="entry name" value="Homeodomain-like"/>
    <property type="match status" value="2"/>
</dbReference>
<reference evidence="5 6" key="1">
    <citation type="submission" date="2021-03" db="EMBL/GenBank/DDBJ databases">
        <title>Paenibacillus artemisicola MWE-103 whole genome sequence.</title>
        <authorList>
            <person name="Ham Y.J."/>
        </authorList>
    </citation>
    <scope>NUCLEOTIDE SEQUENCE [LARGE SCALE GENOMIC DNA]</scope>
    <source>
        <strain evidence="5 6">MWE-103</strain>
    </source>
</reference>
<evidence type="ECO:0000313" key="6">
    <source>
        <dbReference type="Proteomes" id="UP000670947"/>
    </source>
</evidence>
<dbReference type="PANTHER" id="PTHR43280:SF2">
    <property type="entry name" value="HTH-TYPE TRANSCRIPTIONAL REGULATOR EXSA"/>
    <property type="match status" value="1"/>
</dbReference>
<keyword evidence="1" id="KW-0805">Transcription regulation</keyword>
<dbReference type="PROSITE" id="PS01124">
    <property type="entry name" value="HTH_ARAC_FAMILY_2"/>
    <property type="match status" value="1"/>
</dbReference>
<keyword evidence="2" id="KW-0238">DNA-binding</keyword>
<evidence type="ECO:0000256" key="3">
    <source>
        <dbReference type="ARBA" id="ARBA00023163"/>
    </source>
</evidence>
<dbReference type="Gene3D" id="1.10.10.60">
    <property type="entry name" value="Homeodomain-like"/>
    <property type="match status" value="2"/>
</dbReference>
<dbReference type="Pfam" id="PF12833">
    <property type="entry name" value="HTH_18"/>
    <property type="match status" value="1"/>
</dbReference>
<dbReference type="Pfam" id="PF07883">
    <property type="entry name" value="Cupin_2"/>
    <property type="match status" value="1"/>
</dbReference>
<dbReference type="InterPro" id="IPR014710">
    <property type="entry name" value="RmlC-like_jellyroll"/>
</dbReference>
<dbReference type="SUPFAM" id="SSF51215">
    <property type="entry name" value="Regulatory protein AraC"/>
    <property type="match status" value="1"/>
</dbReference>
<dbReference type="RefSeq" id="WP_208847901.1">
    <property type="nucleotide sequence ID" value="NZ_JAGGDJ010000006.1"/>
</dbReference>
<dbReference type="PANTHER" id="PTHR43280">
    <property type="entry name" value="ARAC-FAMILY TRANSCRIPTIONAL REGULATOR"/>
    <property type="match status" value="1"/>
</dbReference>
<sequence length="291" mass="33907">MEIEKLSPYVRVAIDSILDPSWTLEERVIWDYELLYLMEGELLVTVEDEVLHGQAGDFFFFKPGQRHAIRIVGESRIRQPHIHFDLTERPDSREVGVSFKPLAQMNAKERGWFRENELNDRLYFIPTRFRPADPLPLEKSLFEVIREFAAKPPFYELRLKSAMLAILAHIMREHYWGSAMKSGGQLERLSEVRAYLDDNAHRGVQLDELAERFHVSKFHLIHLFKKGFQMTPIQYHQKIRIEKAKTMIQYTYLSIQEIADQLGYSTIHAFSRAFKANAGCSPSGYRDATSG</sequence>
<dbReference type="EMBL" id="JAGGDJ010000006">
    <property type="protein sequence ID" value="MBO7744987.1"/>
    <property type="molecule type" value="Genomic_DNA"/>
</dbReference>
<evidence type="ECO:0000256" key="2">
    <source>
        <dbReference type="ARBA" id="ARBA00023125"/>
    </source>
</evidence>
<dbReference type="PRINTS" id="PR00032">
    <property type="entry name" value="HTHARAC"/>
</dbReference>
<dbReference type="Gene3D" id="2.60.120.10">
    <property type="entry name" value="Jelly Rolls"/>
    <property type="match status" value="1"/>
</dbReference>
<dbReference type="CDD" id="cd02209">
    <property type="entry name" value="cupin_XRE_C"/>
    <property type="match status" value="1"/>
</dbReference>
<feature type="domain" description="HTH araC/xylS-type" evidence="4">
    <location>
        <begin position="190"/>
        <end position="288"/>
    </location>
</feature>
<dbReference type="Proteomes" id="UP000670947">
    <property type="component" value="Unassembled WGS sequence"/>
</dbReference>
<dbReference type="InterPro" id="IPR018060">
    <property type="entry name" value="HTH_AraC"/>
</dbReference>
<dbReference type="SMART" id="SM00342">
    <property type="entry name" value="HTH_ARAC"/>
    <property type="match status" value="1"/>
</dbReference>
<accession>A0ABS3W9N2</accession>
<dbReference type="InterPro" id="IPR020449">
    <property type="entry name" value="Tscrpt_reg_AraC-type_HTH"/>
</dbReference>
<dbReference type="InterPro" id="IPR018062">
    <property type="entry name" value="HTH_AraC-typ_CS"/>
</dbReference>
<comment type="caution">
    <text evidence="5">The sequence shown here is derived from an EMBL/GenBank/DDBJ whole genome shotgun (WGS) entry which is preliminary data.</text>
</comment>
<protein>
    <submittedName>
        <fullName evidence="5">AraC family transcriptional regulator</fullName>
    </submittedName>
</protein>
<keyword evidence="3" id="KW-0804">Transcription</keyword>
<evidence type="ECO:0000256" key="1">
    <source>
        <dbReference type="ARBA" id="ARBA00023015"/>
    </source>
</evidence>
<dbReference type="InterPro" id="IPR013096">
    <property type="entry name" value="Cupin_2"/>
</dbReference>
<organism evidence="5 6">
    <name type="scientific">Paenibacillus artemisiicola</name>
    <dbReference type="NCBI Taxonomy" id="1172618"/>
    <lineage>
        <taxon>Bacteria</taxon>
        <taxon>Bacillati</taxon>
        <taxon>Bacillota</taxon>
        <taxon>Bacilli</taxon>
        <taxon>Bacillales</taxon>
        <taxon>Paenibacillaceae</taxon>
        <taxon>Paenibacillus</taxon>
    </lineage>
</organism>
<dbReference type="InterPro" id="IPR037923">
    <property type="entry name" value="HTH-like"/>
</dbReference>
<gene>
    <name evidence="5" type="ORF">I8J29_12330</name>
</gene>
<dbReference type="InterPro" id="IPR009057">
    <property type="entry name" value="Homeodomain-like_sf"/>
</dbReference>
<evidence type="ECO:0000259" key="4">
    <source>
        <dbReference type="PROSITE" id="PS01124"/>
    </source>
</evidence>
<evidence type="ECO:0000313" key="5">
    <source>
        <dbReference type="EMBL" id="MBO7744987.1"/>
    </source>
</evidence>
<proteinExistence type="predicted"/>
<name>A0ABS3W9N2_9BACL</name>
<keyword evidence="6" id="KW-1185">Reference proteome</keyword>